<organism evidence="15">
    <name type="scientific">Thrips palmi</name>
    <name type="common">Melon thrips</name>
    <dbReference type="NCBI Taxonomy" id="161013"/>
    <lineage>
        <taxon>Eukaryota</taxon>
        <taxon>Metazoa</taxon>
        <taxon>Ecdysozoa</taxon>
        <taxon>Arthropoda</taxon>
        <taxon>Hexapoda</taxon>
        <taxon>Insecta</taxon>
        <taxon>Pterygota</taxon>
        <taxon>Neoptera</taxon>
        <taxon>Paraneoptera</taxon>
        <taxon>Thysanoptera</taxon>
        <taxon>Terebrantia</taxon>
        <taxon>Thripoidea</taxon>
        <taxon>Thripidae</taxon>
        <taxon>Thrips</taxon>
    </lineage>
</organism>
<dbReference type="AlphaFoldDB" id="A0A6P8ZP73"/>
<evidence type="ECO:0000313" key="15">
    <source>
        <dbReference type="RefSeq" id="XP_034243604.1"/>
    </source>
</evidence>
<evidence type="ECO:0000256" key="8">
    <source>
        <dbReference type="ARBA" id="ARBA00023002"/>
    </source>
</evidence>
<dbReference type="FunCoup" id="A0A6P8ZP73">
    <property type="interactions" value="37"/>
</dbReference>
<gene>
    <name evidence="15" type="primary">LOC117646632</name>
</gene>
<evidence type="ECO:0000256" key="9">
    <source>
        <dbReference type="ARBA" id="ARBA00023004"/>
    </source>
</evidence>
<dbReference type="PANTHER" id="PTHR12918">
    <property type="entry name" value="CYSTEINE DIOXYGENASE"/>
    <property type="match status" value="1"/>
</dbReference>
<dbReference type="InterPro" id="IPR010300">
    <property type="entry name" value="CDO_1"/>
</dbReference>
<dbReference type="Pfam" id="PF05995">
    <property type="entry name" value="CDO_I"/>
    <property type="match status" value="1"/>
</dbReference>
<proteinExistence type="inferred from homology"/>
<reference evidence="15" key="1">
    <citation type="submission" date="2025-08" db="UniProtKB">
        <authorList>
            <consortium name="RefSeq"/>
        </authorList>
    </citation>
    <scope>IDENTIFICATION</scope>
    <source>
        <tissue evidence="15">Total insect</tissue>
    </source>
</reference>
<keyword evidence="8 12" id="KW-0560">Oxidoreductase</keyword>
<sequence length="240" mass="27141">MEITSMQDVRLRSKLPSYEALRPAQTPDSPINGLDNLISELHRIFRDDVVNIEHVSEVMASYQSNPADWKKFAKFDRFRYTRNLVDEGNGKFNLMILCWGPDHGSAVHDHADAHCFMKMLQGTLSEVRFSWPDQGGAEEQGHDDDGDDDGEGRPLEEISRTDLCLNDVGYINDSMGLHRVENPSHSDPAVSLHLYSPPFSSCSVFNQRTGRRSQCPVTFWSKRGKKVDKEARSATTPEDN</sequence>
<evidence type="ECO:0000256" key="1">
    <source>
        <dbReference type="ARBA" id="ARBA00000629"/>
    </source>
</evidence>
<protein>
    <recommendedName>
        <fullName evidence="4 12">Cysteine dioxygenase</fullName>
        <ecNumber evidence="4 12">1.13.11.20</ecNumber>
    </recommendedName>
</protein>
<keyword evidence="7 12" id="KW-0223">Dioxygenase</keyword>
<accession>A0A6P8ZP73</accession>
<keyword evidence="5 11" id="KW-0479">Metal-binding</keyword>
<dbReference type="GO" id="GO:0008198">
    <property type="term" value="F:ferrous iron binding"/>
    <property type="evidence" value="ECO:0007669"/>
    <property type="project" value="UniProtKB-ARBA"/>
</dbReference>
<evidence type="ECO:0000256" key="11">
    <source>
        <dbReference type="PIRSR" id="PIRSR610300-51"/>
    </source>
</evidence>
<keyword evidence="14" id="KW-1185">Reference proteome</keyword>
<evidence type="ECO:0000256" key="13">
    <source>
        <dbReference type="SAM" id="MobiDB-lite"/>
    </source>
</evidence>
<dbReference type="PANTHER" id="PTHR12918:SF1">
    <property type="entry name" value="CYSTEINE DIOXYGENASE TYPE 1"/>
    <property type="match status" value="1"/>
</dbReference>
<dbReference type="UniPathway" id="UPA00012">
    <property type="reaction ID" value="UER00537"/>
</dbReference>
<name>A0A6P8ZP73_THRPL</name>
<evidence type="ECO:0000313" key="14">
    <source>
        <dbReference type="Proteomes" id="UP000515158"/>
    </source>
</evidence>
<evidence type="ECO:0000256" key="12">
    <source>
        <dbReference type="RuleBase" id="RU366010"/>
    </source>
</evidence>
<evidence type="ECO:0000256" key="7">
    <source>
        <dbReference type="ARBA" id="ARBA00022964"/>
    </source>
</evidence>
<comment type="catalytic activity">
    <reaction evidence="1 12">
        <text>L-cysteine + O2 = 3-sulfino-L-alanine + H(+)</text>
        <dbReference type="Rhea" id="RHEA:20441"/>
        <dbReference type="ChEBI" id="CHEBI:15378"/>
        <dbReference type="ChEBI" id="CHEBI:15379"/>
        <dbReference type="ChEBI" id="CHEBI:35235"/>
        <dbReference type="ChEBI" id="CHEBI:61085"/>
        <dbReference type="EC" id="1.13.11.20"/>
    </reaction>
</comment>
<dbReference type="GeneID" id="117646632"/>
<dbReference type="InterPro" id="IPR011051">
    <property type="entry name" value="RmlC_Cupin_sf"/>
</dbReference>
<dbReference type="SUPFAM" id="SSF51182">
    <property type="entry name" value="RmlC-like cupins"/>
    <property type="match status" value="1"/>
</dbReference>
<evidence type="ECO:0000256" key="6">
    <source>
        <dbReference type="ARBA" id="ARBA00022784"/>
    </source>
</evidence>
<comment type="pathway">
    <text evidence="2 12">Organosulfur biosynthesis; taurine biosynthesis; hypotaurine from L-cysteine: step 1/2.</text>
</comment>
<evidence type="ECO:0000256" key="4">
    <source>
        <dbReference type="ARBA" id="ARBA00013133"/>
    </source>
</evidence>
<comment type="cofactor">
    <cofactor evidence="12">
        <name>Fe cation</name>
        <dbReference type="ChEBI" id="CHEBI:24875"/>
    </cofactor>
    <text evidence="12">Binds 1 Fe cation per subunit.</text>
</comment>
<feature type="binding site" evidence="11">
    <location>
        <position position="108"/>
    </location>
    <ligand>
        <name>Fe cation</name>
        <dbReference type="ChEBI" id="CHEBI:24875"/>
        <note>catalytic</note>
    </ligand>
</feature>
<feature type="binding site" evidence="11">
    <location>
        <position position="110"/>
    </location>
    <ligand>
        <name>Fe cation</name>
        <dbReference type="ChEBI" id="CHEBI:24875"/>
        <note>catalytic</note>
    </ligand>
</feature>
<feature type="region of interest" description="Disordered" evidence="13">
    <location>
        <begin position="131"/>
        <end position="158"/>
    </location>
</feature>
<dbReference type="InParanoid" id="A0A6P8ZP73"/>
<evidence type="ECO:0000256" key="5">
    <source>
        <dbReference type="ARBA" id="ARBA00022723"/>
    </source>
</evidence>
<feature type="compositionally biased region" description="Acidic residues" evidence="13">
    <location>
        <begin position="141"/>
        <end position="150"/>
    </location>
</feature>
<feature type="binding site" evidence="11">
    <location>
        <position position="178"/>
    </location>
    <ligand>
        <name>Fe cation</name>
        <dbReference type="ChEBI" id="CHEBI:24875"/>
        <note>catalytic</note>
    </ligand>
</feature>
<keyword evidence="6 10" id="KW-0883">Thioether bond</keyword>
<evidence type="ECO:0000256" key="3">
    <source>
        <dbReference type="ARBA" id="ARBA00006622"/>
    </source>
</evidence>
<dbReference type="Proteomes" id="UP000515158">
    <property type="component" value="Unplaced"/>
</dbReference>
<dbReference type="FunFam" id="2.60.120.10:FF:000045">
    <property type="entry name" value="Cysteine dioxygenase 1"/>
    <property type="match status" value="1"/>
</dbReference>
<dbReference type="InterPro" id="IPR014710">
    <property type="entry name" value="RmlC-like_jellyroll"/>
</dbReference>
<dbReference type="GO" id="GO:0042412">
    <property type="term" value="P:taurine biosynthetic process"/>
    <property type="evidence" value="ECO:0007669"/>
    <property type="project" value="UniProtKB-UniRule"/>
</dbReference>
<dbReference type="EC" id="1.13.11.20" evidence="4 12"/>
<dbReference type="GO" id="GO:0019448">
    <property type="term" value="P:L-cysteine catabolic process"/>
    <property type="evidence" value="ECO:0007669"/>
    <property type="project" value="TreeGrafter"/>
</dbReference>
<keyword evidence="9 11" id="KW-0408">Iron</keyword>
<dbReference type="OrthoDB" id="543511at2759"/>
<dbReference type="Gene3D" id="2.60.120.10">
    <property type="entry name" value="Jelly Rolls"/>
    <property type="match status" value="1"/>
</dbReference>
<comment type="similarity">
    <text evidence="3 12">Belongs to the cysteine dioxygenase family.</text>
</comment>
<feature type="cross-link" description="3'-(S-cysteinyl)-tyrosine (Cys-Tyr)" evidence="10">
    <location>
        <begin position="115"/>
        <end position="195"/>
    </location>
</feature>
<evidence type="ECO:0000256" key="10">
    <source>
        <dbReference type="PIRSR" id="PIRSR610300-50"/>
    </source>
</evidence>
<dbReference type="GO" id="GO:0017172">
    <property type="term" value="F:cysteine dioxygenase activity"/>
    <property type="evidence" value="ECO:0007669"/>
    <property type="project" value="UniProtKB-UniRule"/>
</dbReference>
<dbReference type="RefSeq" id="XP_034243604.1">
    <property type="nucleotide sequence ID" value="XM_034387713.1"/>
</dbReference>
<dbReference type="CDD" id="cd10548">
    <property type="entry name" value="cupin_CDO"/>
    <property type="match status" value="1"/>
</dbReference>
<evidence type="ECO:0000256" key="2">
    <source>
        <dbReference type="ARBA" id="ARBA00004759"/>
    </source>
</evidence>
<dbReference type="KEGG" id="tpal:117646632"/>